<dbReference type="EMBL" id="JAPWTJ010000002">
    <property type="protein sequence ID" value="KAJ8986183.1"/>
    <property type="molecule type" value="Genomic_DNA"/>
</dbReference>
<organism evidence="1 2">
    <name type="scientific">Molorchus minor</name>
    <dbReference type="NCBI Taxonomy" id="1323400"/>
    <lineage>
        <taxon>Eukaryota</taxon>
        <taxon>Metazoa</taxon>
        <taxon>Ecdysozoa</taxon>
        <taxon>Arthropoda</taxon>
        <taxon>Hexapoda</taxon>
        <taxon>Insecta</taxon>
        <taxon>Pterygota</taxon>
        <taxon>Neoptera</taxon>
        <taxon>Endopterygota</taxon>
        <taxon>Coleoptera</taxon>
        <taxon>Polyphaga</taxon>
        <taxon>Cucujiformia</taxon>
        <taxon>Chrysomeloidea</taxon>
        <taxon>Cerambycidae</taxon>
        <taxon>Lamiinae</taxon>
        <taxon>Monochamini</taxon>
        <taxon>Molorchus</taxon>
    </lineage>
</organism>
<evidence type="ECO:0000313" key="1">
    <source>
        <dbReference type="EMBL" id="KAJ8986183.1"/>
    </source>
</evidence>
<accession>A0ABQ9K978</accession>
<dbReference type="Proteomes" id="UP001162164">
    <property type="component" value="Unassembled WGS sequence"/>
</dbReference>
<reference evidence="1" key="1">
    <citation type="journal article" date="2023" name="Insect Mol. Biol.">
        <title>Genome sequencing provides insights into the evolution of gene families encoding plant cell wall-degrading enzymes in longhorned beetles.</title>
        <authorList>
            <person name="Shin N.R."/>
            <person name="Okamura Y."/>
            <person name="Kirsch R."/>
            <person name="Pauchet Y."/>
        </authorList>
    </citation>
    <scope>NUCLEOTIDE SEQUENCE</scope>
    <source>
        <strain evidence="1">MMC_N1</strain>
    </source>
</reference>
<comment type="caution">
    <text evidence="1">The sequence shown here is derived from an EMBL/GenBank/DDBJ whole genome shotgun (WGS) entry which is preliminary data.</text>
</comment>
<keyword evidence="2" id="KW-1185">Reference proteome</keyword>
<protein>
    <submittedName>
        <fullName evidence="1">Uncharacterized protein</fullName>
    </submittedName>
</protein>
<evidence type="ECO:0000313" key="2">
    <source>
        <dbReference type="Proteomes" id="UP001162164"/>
    </source>
</evidence>
<gene>
    <name evidence="1" type="ORF">NQ317_005657</name>
</gene>
<sequence length="75" mass="8391">MIKIEDNHLQLGSTNKSTNTVRPLAAVTAVQIKHALLPKCISFKICIGILFNWCALKKMCSYWSAPLVEKESCIQ</sequence>
<name>A0ABQ9K978_9CUCU</name>
<proteinExistence type="predicted"/>